<protein>
    <submittedName>
        <fullName evidence="1">Uncharacterized protein</fullName>
    </submittedName>
</protein>
<proteinExistence type="predicted"/>
<keyword evidence="2" id="KW-1185">Reference proteome</keyword>
<evidence type="ECO:0000313" key="1">
    <source>
        <dbReference type="EMBL" id="KNE98599.1"/>
    </source>
</evidence>
<reference evidence="2" key="1">
    <citation type="submission" date="2014-03" db="EMBL/GenBank/DDBJ databases">
        <title>The Genome Sequence of Puccinia striiformis f. sp. tritici PST-78.</title>
        <authorList>
            <consortium name="The Broad Institute Genome Sequencing Platform"/>
            <person name="Cuomo C."/>
            <person name="Hulbert S."/>
            <person name="Chen X."/>
            <person name="Walker B."/>
            <person name="Young S.K."/>
            <person name="Zeng Q."/>
            <person name="Gargeya S."/>
            <person name="Fitzgerald M."/>
            <person name="Haas B."/>
            <person name="Abouelleil A."/>
            <person name="Alvarado L."/>
            <person name="Arachchi H.M."/>
            <person name="Berlin A.M."/>
            <person name="Chapman S.B."/>
            <person name="Goldberg J."/>
            <person name="Griggs A."/>
            <person name="Gujja S."/>
            <person name="Hansen M."/>
            <person name="Howarth C."/>
            <person name="Imamovic A."/>
            <person name="Larimer J."/>
            <person name="McCowan C."/>
            <person name="Montmayeur A."/>
            <person name="Murphy C."/>
            <person name="Neiman D."/>
            <person name="Pearson M."/>
            <person name="Priest M."/>
            <person name="Roberts A."/>
            <person name="Saif S."/>
            <person name="Shea T."/>
            <person name="Sisk P."/>
            <person name="Sykes S."/>
            <person name="Wortman J."/>
            <person name="Nusbaum C."/>
            <person name="Birren B."/>
        </authorList>
    </citation>
    <scope>NUCLEOTIDE SEQUENCE [LARGE SCALE GENOMIC DNA]</scope>
    <source>
        <strain evidence="2">race PST-78</strain>
    </source>
</reference>
<dbReference type="EMBL" id="AJIL01000055">
    <property type="protein sequence ID" value="KNE98599.1"/>
    <property type="molecule type" value="Genomic_DNA"/>
</dbReference>
<organism evidence="1 2">
    <name type="scientific">Puccinia striiformis f. sp. tritici PST-78</name>
    <dbReference type="NCBI Taxonomy" id="1165861"/>
    <lineage>
        <taxon>Eukaryota</taxon>
        <taxon>Fungi</taxon>
        <taxon>Dikarya</taxon>
        <taxon>Basidiomycota</taxon>
        <taxon>Pucciniomycotina</taxon>
        <taxon>Pucciniomycetes</taxon>
        <taxon>Pucciniales</taxon>
        <taxon>Pucciniaceae</taxon>
        <taxon>Puccinia</taxon>
    </lineage>
</organism>
<accession>A0A0L0VHZ4</accession>
<dbReference type="AlphaFoldDB" id="A0A0L0VHZ4"/>
<comment type="caution">
    <text evidence="1">The sequence shown here is derived from an EMBL/GenBank/DDBJ whole genome shotgun (WGS) entry which is preliminary data.</text>
</comment>
<name>A0A0L0VHZ4_9BASI</name>
<dbReference type="Proteomes" id="UP000054564">
    <property type="component" value="Unassembled WGS sequence"/>
</dbReference>
<gene>
    <name evidence="1" type="ORF">PSTG_08152</name>
</gene>
<sequence length="72" mass="8058">MDQVGQPHGDCLGFDWHAPVEFAIQSEDVNGMLIDASYNGQHEESFELGIVHCLNKEPTNSKIVTTRQLQCQ</sequence>
<evidence type="ECO:0000313" key="2">
    <source>
        <dbReference type="Proteomes" id="UP000054564"/>
    </source>
</evidence>